<evidence type="ECO:0000313" key="2">
    <source>
        <dbReference type="EMBL" id="KRH02747.1"/>
    </source>
</evidence>
<dbReference type="Gramene" id="KRH02747">
    <property type="protein sequence ID" value="KRH02747"/>
    <property type="gene ID" value="GLYMA_17G057200"/>
</dbReference>
<reference evidence="3" key="2">
    <citation type="submission" date="2018-02" db="UniProtKB">
        <authorList>
            <consortium name="EnsemblPlants"/>
        </authorList>
    </citation>
    <scope>IDENTIFICATION</scope>
    <source>
        <strain evidence="3">Williams 82</strain>
    </source>
</reference>
<dbReference type="InParanoid" id="A0A0R0FIY0"/>
<evidence type="ECO:0000256" key="1">
    <source>
        <dbReference type="SAM" id="Phobius"/>
    </source>
</evidence>
<name>A0A0R0FIY0_SOYBN</name>
<organism evidence="2">
    <name type="scientific">Glycine max</name>
    <name type="common">Soybean</name>
    <name type="synonym">Glycine hispida</name>
    <dbReference type="NCBI Taxonomy" id="3847"/>
    <lineage>
        <taxon>Eukaryota</taxon>
        <taxon>Viridiplantae</taxon>
        <taxon>Streptophyta</taxon>
        <taxon>Embryophyta</taxon>
        <taxon>Tracheophyta</taxon>
        <taxon>Spermatophyta</taxon>
        <taxon>Magnoliopsida</taxon>
        <taxon>eudicotyledons</taxon>
        <taxon>Gunneridae</taxon>
        <taxon>Pentapetalae</taxon>
        <taxon>rosids</taxon>
        <taxon>fabids</taxon>
        <taxon>Fabales</taxon>
        <taxon>Fabaceae</taxon>
        <taxon>Papilionoideae</taxon>
        <taxon>50 kb inversion clade</taxon>
        <taxon>NPAAA clade</taxon>
        <taxon>indigoferoid/millettioid clade</taxon>
        <taxon>Phaseoleae</taxon>
        <taxon>Glycine</taxon>
        <taxon>Glycine subgen. Soja</taxon>
    </lineage>
</organism>
<dbReference type="EMBL" id="CM000850">
    <property type="protein sequence ID" value="KRH02747.1"/>
    <property type="molecule type" value="Genomic_DNA"/>
</dbReference>
<keyword evidence="1" id="KW-0472">Membrane</keyword>
<feature type="transmembrane region" description="Helical" evidence="1">
    <location>
        <begin position="33"/>
        <end position="50"/>
    </location>
</feature>
<sequence>MTFVMGFDFDILPSTQKGNQCKLVVIASEVSPFTFSILSFCLWLTIYLRWQRVKSKLQLNGTLILNFSVDSQYDEKSNPYSFNKEEIK</sequence>
<keyword evidence="4" id="KW-1185">Reference proteome</keyword>
<protein>
    <submittedName>
        <fullName evidence="2 3">Uncharacterized protein</fullName>
    </submittedName>
</protein>
<reference evidence="2 3" key="1">
    <citation type="journal article" date="2010" name="Nature">
        <title>Genome sequence of the palaeopolyploid soybean.</title>
        <authorList>
            <person name="Schmutz J."/>
            <person name="Cannon S.B."/>
            <person name="Schlueter J."/>
            <person name="Ma J."/>
            <person name="Mitros T."/>
            <person name="Nelson W."/>
            <person name="Hyten D.L."/>
            <person name="Song Q."/>
            <person name="Thelen J.J."/>
            <person name="Cheng J."/>
            <person name="Xu D."/>
            <person name="Hellsten U."/>
            <person name="May G.D."/>
            <person name="Yu Y."/>
            <person name="Sakurai T."/>
            <person name="Umezawa T."/>
            <person name="Bhattacharyya M.K."/>
            <person name="Sandhu D."/>
            <person name="Valliyodan B."/>
            <person name="Lindquist E."/>
            <person name="Peto M."/>
            <person name="Grant D."/>
            <person name="Shu S."/>
            <person name="Goodstein D."/>
            <person name="Barry K."/>
            <person name="Futrell-Griggs M."/>
            <person name="Abernathy B."/>
            <person name="Du J."/>
            <person name="Tian Z."/>
            <person name="Zhu L."/>
            <person name="Gill N."/>
            <person name="Joshi T."/>
            <person name="Libault M."/>
            <person name="Sethuraman A."/>
            <person name="Zhang X.-C."/>
            <person name="Shinozaki K."/>
            <person name="Nguyen H.T."/>
            <person name="Wing R.A."/>
            <person name="Cregan P."/>
            <person name="Specht J."/>
            <person name="Grimwood J."/>
            <person name="Rokhsar D."/>
            <person name="Stacey G."/>
            <person name="Shoemaker R.C."/>
            <person name="Jackson S.A."/>
        </authorList>
    </citation>
    <scope>NUCLEOTIDE SEQUENCE</scope>
    <source>
        <strain evidence="3">cv. Williams 82</strain>
        <tissue evidence="2">Callus</tissue>
    </source>
</reference>
<evidence type="ECO:0000313" key="4">
    <source>
        <dbReference type="Proteomes" id="UP000008827"/>
    </source>
</evidence>
<keyword evidence="1" id="KW-1133">Transmembrane helix</keyword>
<proteinExistence type="predicted"/>
<dbReference type="AlphaFoldDB" id="A0A0R0FIY0"/>
<dbReference type="Proteomes" id="UP000008827">
    <property type="component" value="Chromosome 17"/>
</dbReference>
<accession>A0A0R0FIY0</accession>
<reference evidence="2" key="3">
    <citation type="submission" date="2018-07" db="EMBL/GenBank/DDBJ databases">
        <title>WGS assembly of Glycine max.</title>
        <authorList>
            <person name="Schmutz J."/>
            <person name="Cannon S."/>
            <person name="Schlueter J."/>
            <person name="Ma J."/>
            <person name="Mitros T."/>
            <person name="Nelson W."/>
            <person name="Hyten D."/>
            <person name="Song Q."/>
            <person name="Thelen J."/>
            <person name="Cheng J."/>
            <person name="Xu D."/>
            <person name="Hellsten U."/>
            <person name="May G."/>
            <person name="Yu Y."/>
            <person name="Sakurai T."/>
            <person name="Umezawa T."/>
            <person name="Bhattacharyya M."/>
            <person name="Sandhu D."/>
            <person name="Valliyodan B."/>
            <person name="Lindquist E."/>
            <person name="Peto M."/>
            <person name="Grant D."/>
            <person name="Shu S."/>
            <person name="Goodstein D."/>
            <person name="Barry K."/>
            <person name="Futrell-Griggs M."/>
            <person name="Abernathy B."/>
            <person name="Du J."/>
            <person name="Tian Z."/>
            <person name="Zhu L."/>
            <person name="Gill N."/>
            <person name="Joshi T."/>
            <person name="Libault M."/>
            <person name="Sethuraman A."/>
            <person name="Zhang X."/>
            <person name="Shinozaki K."/>
            <person name="Nguyen H."/>
            <person name="Wing R."/>
            <person name="Cregan P."/>
            <person name="Specht J."/>
            <person name="Grimwood J."/>
            <person name="Rokhsar D."/>
            <person name="Stacey G."/>
            <person name="Shoemaker R."/>
            <person name="Jackson S."/>
        </authorList>
    </citation>
    <scope>NUCLEOTIDE SEQUENCE</scope>
    <source>
        <tissue evidence="2">Callus</tissue>
    </source>
</reference>
<dbReference type="EnsemblPlants" id="KRH02747">
    <property type="protein sequence ID" value="KRH02747"/>
    <property type="gene ID" value="GLYMA_17G057200"/>
</dbReference>
<evidence type="ECO:0000313" key="3">
    <source>
        <dbReference type="EnsemblPlants" id="KRH02747"/>
    </source>
</evidence>
<gene>
    <name evidence="2" type="ORF">GLYMA_17G057200</name>
</gene>
<keyword evidence="1" id="KW-0812">Transmembrane</keyword>